<keyword evidence="3" id="KW-1185">Reference proteome</keyword>
<reference evidence="2 3" key="1">
    <citation type="submission" date="2024-11" db="EMBL/GenBank/DDBJ databases">
        <title>Adaptive evolution of stress response genes in parasites aligns with host niche diversity.</title>
        <authorList>
            <person name="Hahn C."/>
            <person name="Resl P."/>
        </authorList>
    </citation>
    <scope>NUCLEOTIDE SEQUENCE [LARGE SCALE GENOMIC DNA]</scope>
    <source>
        <strain evidence="2">EGGRZ-B1_66</strain>
        <tissue evidence="2">Body</tissue>
    </source>
</reference>
<proteinExistence type="predicted"/>
<sequence>MSAPRLWSVFTKNVKNQVTQRSKNLKITTQYFRFVTQRICRDDPSAPDKLELIAQIKELQEKVTQLELENEELRRNILQAGSGLSGQNSAINHQLLDN</sequence>
<keyword evidence="1" id="KW-0175">Coiled coil</keyword>
<evidence type="ECO:0000256" key="1">
    <source>
        <dbReference type="SAM" id="Coils"/>
    </source>
</evidence>
<evidence type="ECO:0000313" key="2">
    <source>
        <dbReference type="EMBL" id="KAL3314586.1"/>
    </source>
</evidence>
<dbReference type="Proteomes" id="UP001626550">
    <property type="component" value="Unassembled WGS sequence"/>
</dbReference>
<organism evidence="2 3">
    <name type="scientific">Cichlidogyrus casuarinus</name>
    <dbReference type="NCBI Taxonomy" id="1844966"/>
    <lineage>
        <taxon>Eukaryota</taxon>
        <taxon>Metazoa</taxon>
        <taxon>Spiralia</taxon>
        <taxon>Lophotrochozoa</taxon>
        <taxon>Platyhelminthes</taxon>
        <taxon>Monogenea</taxon>
        <taxon>Monopisthocotylea</taxon>
        <taxon>Dactylogyridea</taxon>
        <taxon>Ancyrocephalidae</taxon>
        <taxon>Cichlidogyrus</taxon>
    </lineage>
</organism>
<dbReference type="EMBL" id="JBJKFK010000955">
    <property type="protein sequence ID" value="KAL3314586.1"/>
    <property type="molecule type" value="Genomic_DNA"/>
</dbReference>
<comment type="caution">
    <text evidence="2">The sequence shown here is derived from an EMBL/GenBank/DDBJ whole genome shotgun (WGS) entry which is preliminary data.</text>
</comment>
<dbReference type="AlphaFoldDB" id="A0ABD2Q8L2"/>
<name>A0ABD2Q8L2_9PLAT</name>
<gene>
    <name evidence="2" type="ORF">Ciccas_006794</name>
</gene>
<accession>A0ABD2Q8L2</accession>
<evidence type="ECO:0000313" key="3">
    <source>
        <dbReference type="Proteomes" id="UP001626550"/>
    </source>
</evidence>
<feature type="coiled-coil region" evidence="1">
    <location>
        <begin position="49"/>
        <end position="76"/>
    </location>
</feature>
<protein>
    <submittedName>
        <fullName evidence="2">Uncharacterized protein</fullName>
    </submittedName>
</protein>